<organism evidence="11 12">
    <name type="scientific">Saitozyma podzolica</name>
    <dbReference type="NCBI Taxonomy" id="1890683"/>
    <lineage>
        <taxon>Eukaryota</taxon>
        <taxon>Fungi</taxon>
        <taxon>Dikarya</taxon>
        <taxon>Basidiomycota</taxon>
        <taxon>Agaricomycotina</taxon>
        <taxon>Tremellomycetes</taxon>
        <taxon>Tremellales</taxon>
        <taxon>Trimorphomycetaceae</taxon>
        <taxon>Saitozyma</taxon>
    </lineage>
</organism>
<dbReference type="OrthoDB" id="9974841at2759"/>
<keyword evidence="7 10" id="KW-1133">Transmembrane helix</keyword>
<proteinExistence type="inferred from homology"/>
<keyword evidence="4 10" id="KW-0812">Transmembrane</keyword>
<dbReference type="EMBL" id="RSCD01000009">
    <property type="protein sequence ID" value="RSH90946.1"/>
    <property type="molecule type" value="Genomic_DNA"/>
</dbReference>
<comment type="function">
    <text evidence="10">Component of the cytochrome c oxidase, the last enzyme in the mitochondrial electron transport chain which drives oxidative phosphorylation. The respiratory chain contains 3 multisubunit complexes succinate dehydrogenase (complex II, CII), ubiquinol-cytochrome c oxidoreductase (cytochrome b-c1 complex, complex III, CIII) and cytochrome c oxidase (complex IV, CIV), that cooperate to transfer electrons derived from NADH and succinate to molecular oxygen, creating an electrochemical gradient over the inner membrane that drives transmembrane transport and the ATP synthase. Cytochrome c oxidase is the component of the respiratory chain that catalyzes the reduction of oxygen to water. Electrons originating from reduced cytochrome c in the intermembrane space (IMS) are transferred via the dinuclear copper A center (CU(A)) of subunit 2 and heme A of subunit 1 to the active site in subunit 1, a binuclear center (BNC) formed by heme A3 and copper B (CU(B)). The BNC reduces molecular oxygen to 2 water molecules using 4 electrons from cytochrome c in the IMS and 4 protons from the mitochondrial matrix.</text>
</comment>
<comment type="similarity">
    <text evidence="3 10">Belongs to the cytochrome c oxidase VIIc family.</text>
</comment>
<evidence type="ECO:0000313" key="12">
    <source>
        <dbReference type="Proteomes" id="UP000279259"/>
    </source>
</evidence>
<evidence type="ECO:0000256" key="6">
    <source>
        <dbReference type="ARBA" id="ARBA00022946"/>
    </source>
</evidence>
<evidence type="ECO:0000256" key="3">
    <source>
        <dbReference type="ARBA" id="ARBA00010514"/>
    </source>
</evidence>
<dbReference type="GO" id="GO:0006123">
    <property type="term" value="P:mitochondrial electron transport, cytochrome c to oxygen"/>
    <property type="evidence" value="ECO:0007669"/>
    <property type="project" value="UniProtKB-UniRule"/>
</dbReference>
<evidence type="ECO:0000256" key="1">
    <source>
        <dbReference type="ARBA" id="ARBA00004434"/>
    </source>
</evidence>
<keyword evidence="12" id="KW-1185">Reference proteome</keyword>
<evidence type="ECO:0000256" key="7">
    <source>
        <dbReference type="ARBA" id="ARBA00022989"/>
    </source>
</evidence>
<protein>
    <recommendedName>
        <fullName evidence="10">Cytochrome c oxidase subunit 8, mitochondrial</fullName>
    </recommendedName>
    <alternativeName>
        <fullName evidence="10">Cytochrome c oxidase polypeptide VIII</fullName>
    </alternativeName>
</protein>
<dbReference type="InterPro" id="IPR004202">
    <property type="entry name" value="COX7C/Cox8"/>
</dbReference>
<dbReference type="UniPathway" id="UPA00705"/>
<evidence type="ECO:0000256" key="5">
    <source>
        <dbReference type="ARBA" id="ARBA00022792"/>
    </source>
</evidence>
<dbReference type="AlphaFoldDB" id="A0A427YIM8"/>
<accession>A0A427YIM8</accession>
<sequence length="77" mass="8488">MSLLLRSTPLRAARALPLARQQAQARFVHIENVVDHTLPTSVKNKYWLAVKMALYTTAGFGAPFFAAWFQLSKAAGA</sequence>
<evidence type="ECO:0000313" key="11">
    <source>
        <dbReference type="EMBL" id="RSH90946.1"/>
    </source>
</evidence>
<evidence type="ECO:0000256" key="10">
    <source>
        <dbReference type="RuleBase" id="RU368123"/>
    </source>
</evidence>
<comment type="caution">
    <text evidence="11">The sequence shown here is derived from an EMBL/GenBank/DDBJ whole genome shotgun (WGS) entry which is preliminary data.</text>
</comment>
<dbReference type="GO" id="GO:0005743">
    <property type="term" value="C:mitochondrial inner membrane"/>
    <property type="evidence" value="ECO:0007669"/>
    <property type="project" value="UniProtKB-SubCell"/>
</dbReference>
<dbReference type="PANTHER" id="PTHR13313:SF0">
    <property type="entry name" value="CYTOCHROME C OXIDASE SUBUNIT 7C, MITOCHONDRIAL"/>
    <property type="match status" value="1"/>
</dbReference>
<evidence type="ECO:0000256" key="9">
    <source>
        <dbReference type="ARBA" id="ARBA00023136"/>
    </source>
</evidence>
<dbReference type="SUPFAM" id="SSF81427">
    <property type="entry name" value="Mitochondrial cytochrome c oxidase subunit VIIc (aka VIIIa)"/>
    <property type="match status" value="1"/>
</dbReference>
<dbReference type="STRING" id="1890683.A0A427YIM8"/>
<reference evidence="11 12" key="1">
    <citation type="submission" date="2018-11" db="EMBL/GenBank/DDBJ databases">
        <title>Genome sequence of Saitozyma podzolica DSM 27192.</title>
        <authorList>
            <person name="Aliyu H."/>
            <person name="Gorte O."/>
            <person name="Ochsenreither K."/>
        </authorList>
    </citation>
    <scope>NUCLEOTIDE SEQUENCE [LARGE SCALE GENOMIC DNA]</scope>
    <source>
        <strain evidence="11 12">DSM 27192</strain>
    </source>
</reference>
<comment type="pathway">
    <text evidence="2 10">Energy metabolism; oxidative phosphorylation.</text>
</comment>
<keyword evidence="6 10" id="KW-0809">Transit peptide</keyword>
<dbReference type="Pfam" id="PF02935">
    <property type="entry name" value="COX7C"/>
    <property type="match status" value="1"/>
</dbReference>
<comment type="subcellular location">
    <subcellularLocation>
        <location evidence="1 10">Mitochondrion inner membrane</location>
        <topology evidence="1 10">Single-pass membrane protein</topology>
    </subcellularLocation>
</comment>
<keyword evidence="9 10" id="KW-0472">Membrane</keyword>
<keyword evidence="8 10" id="KW-0496">Mitochondrion</keyword>
<dbReference type="GO" id="GO:0045277">
    <property type="term" value="C:respiratory chain complex IV"/>
    <property type="evidence" value="ECO:0007669"/>
    <property type="project" value="UniProtKB-UniRule"/>
</dbReference>
<evidence type="ECO:0000256" key="2">
    <source>
        <dbReference type="ARBA" id="ARBA00004673"/>
    </source>
</evidence>
<dbReference type="PANTHER" id="PTHR13313">
    <property type="entry name" value="CYTOCHROME C OXIDASE SUBUNIT VIIC"/>
    <property type="match status" value="1"/>
</dbReference>
<dbReference type="InterPro" id="IPR036636">
    <property type="entry name" value="COX7C/Cox8_sf"/>
</dbReference>
<name>A0A427YIM8_9TREE</name>
<feature type="transmembrane region" description="Helical" evidence="10">
    <location>
        <begin position="46"/>
        <end position="69"/>
    </location>
</feature>
<evidence type="ECO:0000256" key="4">
    <source>
        <dbReference type="ARBA" id="ARBA00022692"/>
    </source>
</evidence>
<evidence type="ECO:0000256" key="8">
    <source>
        <dbReference type="ARBA" id="ARBA00023128"/>
    </source>
</evidence>
<gene>
    <name evidence="11" type="ORF">EHS25_010122</name>
</gene>
<comment type="subunit">
    <text evidence="10">Component of the cytochrome c oxidase (complex IV, CIV), a multisubunit enzyme composed of a catalytic core of 3 subunits and several supernumerary subunits. The complex exists as a monomer or a dimer and forms supercomplexes (SCs) in the inner mitochondrial membrane with ubiquinol-cytochrome c oxidoreductase (cytochrome b-c1 complex, complex III, CIII).</text>
</comment>
<dbReference type="Gene3D" id="4.10.49.10">
    <property type="entry name" value="Cytochrome c oxidase subunit VIIc"/>
    <property type="match status" value="1"/>
</dbReference>
<dbReference type="Proteomes" id="UP000279259">
    <property type="component" value="Unassembled WGS sequence"/>
</dbReference>
<keyword evidence="5 10" id="KW-0999">Mitochondrion inner membrane</keyword>